<feature type="domain" description="RNA polymerase sigma factor 70 region 4 type 2" evidence="5">
    <location>
        <begin position="123"/>
        <end position="174"/>
    </location>
</feature>
<dbReference type="Gene3D" id="1.10.1740.10">
    <property type="match status" value="1"/>
</dbReference>
<organism evidence="7 8">
    <name type="scientific">Novosphingobium sediminis</name>
    <dbReference type="NCBI Taxonomy" id="707214"/>
    <lineage>
        <taxon>Bacteria</taxon>
        <taxon>Pseudomonadati</taxon>
        <taxon>Pseudomonadota</taxon>
        <taxon>Alphaproteobacteria</taxon>
        <taxon>Sphingomonadales</taxon>
        <taxon>Sphingomonadaceae</taxon>
        <taxon>Novosphingobium</taxon>
    </lineage>
</organism>
<dbReference type="GO" id="GO:0003677">
    <property type="term" value="F:DNA binding"/>
    <property type="evidence" value="ECO:0007669"/>
    <property type="project" value="InterPro"/>
</dbReference>
<keyword evidence="8" id="KW-1185">Reference proteome</keyword>
<dbReference type="AlphaFoldDB" id="A0A512AND8"/>
<dbReference type="CDD" id="cd06171">
    <property type="entry name" value="Sigma70_r4"/>
    <property type="match status" value="1"/>
</dbReference>
<dbReference type="EMBL" id="BJYR01000020">
    <property type="protein sequence ID" value="GEO01201.1"/>
    <property type="molecule type" value="Genomic_DNA"/>
</dbReference>
<feature type="domain" description="PhyR sigma2" evidence="6">
    <location>
        <begin position="29"/>
        <end position="80"/>
    </location>
</feature>
<dbReference type="SUPFAM" id="SSF88946">
    <property type="entry name" value="Sigma2 domain of RNA polymerase sigma factors"/>
    <property type="match status" value="1"/>
</dbReference>
<name>A0A512AND8_9SPHN</name>
<dbReference type="GO" id="GO:0006352">
    <property type="term" value="P:DNA-templated transcription initiation"/>
    <property type="evidence" value="ECO:0007669"/>
    <property type="project" value="InterPro"/>
</dbReference>
<accession>A0A512AND8</accession>
<sequence>MDETTLNGRSIHGKAQDMIARQFADDLVALLPKMRRFARGLARDAADGDDLCQATIERALRSAAQWQEGTRLDAWVYRIMRNIWIDENRARARRGPVLPPDDAAFDIADASAQGIEANVELGNVSRAVAKLPDDQREAVLLVLVEGFAYKEAAEIIGCPQGTLTSRLVRGREALMRYLGEKP</sequence>
<keyword evidence="3" id="KW-0731">Sigma factor</keyword>
<dbReference type="GO" id="GO:0000428">
    <property type="term" value="C:DNA-directed RNA polymerase complex"/>
    <property type="evidence" value="ECO:0007669"/>
    <property type="project" value="UniProtKB-KW"/>
</dbReference>
<evidence type="ECO:0000256" key="2">
    <source>
        <dbReference type="ARBA" id="ARBA00023015"/>
    </source>
</evidence>
<comment type="caution">
    <text evidence="7">The sequence shown here is derived from an EMBL/GenBank/DDBJ whole genome shotgun (WGS) entry which is preliminary data.</text>
</comment>
<comment type="similarity">
    <text evidence="1">Belongs to the sigma-70 factor family. ECF subfamily.</text>
</comment>
<dbReference type="Gene3D" id="1.10.10.10">
    <property type="entry name" value="Winged helix-like DNA-binding domain superfamily/Winged helix DNA-binding domain"/>
    <property type="match status" value="1"/>
</dbReference>
<dbReference type="GO" id="GO:0016987">
    <property type="term" value="F:sigma factor activity"/>
    <property type="evidence" value="ECO:0007669"/>
    <property type="project" value="UniProtKB-KW"/>
</dbReference>
<dbReference type="InterPro" id="IPR036388">
    <property type="entry name" value="WH-like_DNA-bd_sf"/>
</dbReference>
<dbReference type="NCBIfam" id="TIGR02937">
    <property type="entry name" value="sigma70-ECF"/>
    <property type="match status" value="1"/>
</dbReference>
<evidence type="ECO:0000313" key="7">
    <source>
        <dbReference type="EMBL" id="GEO01201.1"/>
    </source>
</evidence>
<evidence type="ECO:0000256" key="4">
    <source>
        <dbReference type="ARBA" id="ARBA00023163"/>
    </source>
</evidence>
<gene>
    <name evidence="7" type="primary">rpoE6</name>
    <name evidence="7" type="ORF">NSE01_30330</name>
</gene>
<evidence type="ECO:0000313" key="8">
    <source>
        <dbReference type="Proteomes" id="UP000321464"/>
    </source>
</evidence>
<dbReference type="InterPro" id="IPR013325">
    <property type="entry name" value="RNA_pol_sigma_r2"/>
</dbReference>
<keyword evidence="4" id="KW-0804">Transcription</keyword>
<evidence type="ECO:0000256" key="1">
    <source>
        <dbReference type="ARBA" id="ARBA00010641"/>
    </source>
</evidence>
<dbReference type="PANTHER" id="PTHR43133:SF25">
    <property type="entry name" value="RNA POLYMERASE SIGMA FACTOR RFAY-RELATED"/>
    <property type="match status" value="1"/>
</dbReference>
<dbReference type="Pfam" id="PF08281">
    <property type="entry name" value="Sigma70_r4_2"/>
    <property type="match status" value="1"/>
</dbReference>
<reference evidence="7 8" key="1">
    <citation type="submission" date="2019-07" db="EMBL/GenBank/DDBJ databases">
        <title>Whole genome shotgun sequence of Novosphingobium sediminis NBRC 106119.</title>
        <authorList>
            <person name="Hosoyama A."/>
            <person name="Uohara A."/>
            <person name="Ohji S."/>
            <person name="Ichikawa N."/>
        </authorList>
    </citation>
    <scope>NUCLEOTIDE SEQUENCE [LARGE SCALE GENOMIC DNA]</scope>
    <source>
        <strain evidence="7 8">NBRC 106119</strain>
    </source>
</reference>
<dbReference type="Pfam" id="PF22029">
    <property type="entry name" value="PhyR_sigma2"/>
    <property type="match status" value="1"/>
</dbReference>
<protein>
    <submittedName>
        <fullName evidence="7">DNA-directed RNA polymerase sigma-70 factor</fullName>
    </submittedName>
</protein>
<dbReference type="PANTHER" id="PTHR43133">
    <property type="entry name" value="RNA POLYMERASE ECF-TYPE SIGMA FACTO"/>
    <property type="match status" value="1"/>
</dbReference>
<evidence type="ECO:0000259" key="6">
    <source>
        <dbReference type="Pfam" id="PF22029"/>
    </source>
</evidence>
<proteinExistence type="inferred from homology"/>
<dbReference type="InterPro" id="IPR013249">
    <property type="entry name" value="RNA_pol_sigma70_r4_t2"/>
</dbReference>
<dbReference type="InterPro" id="IPR014284">
    <property type="entry name" value="RNA_pol_sigma-70_dom"/>
</dbReference>
<dbReference type="InterPro" id="IPR039425">
    <property type="entry name" value="RNA_pol_sigma-70-like"/>
</dbReference>
<dbReference type="SUPFAM" id="SSF88659">
    <property type="entry name" value="Sigma3 and sigma4 domains of RNA polymerase sigma factors"/>
    <property type="match status" value="1"/>
</dbReference>
<dbReference type="Proteomes" id="UP000321464">
    <property type="component" value="Unassembled WGS sequence"/>
</dbReference>
<dbReference type="InterPro" id="IPR013324">
    <property type="entry name" value="RNA_pol_sigma_r3/r4-like"/>
</dbReference>
<dbReference type="InterPro" id="IPR053866">
    <property type="entry name" value="PhyR_sigma2"/>
</dbReference>
<keyword evidence="7" id="KW-0240">DNA-directed RNA polymerase</keyword>
<keyword evidence="2" id="KW-0805">Transcription regulation</keyword>
<evidence type="ECO:0000259" key="5">
    <source>
        <dbReference type="Pfam" id="PF08281"/>
    </source>
</evidence>
<evidence type="ECO:0000256" key="3">
    <source>
        <dbReference type="ARBA" id="ARBA00023082"/>
    </source>
</evidence>